<name>A0A3B0JYG1_DROGU</name>
<protein>
    <submittedName>
        <fullName evidence="2">Uncharacterized protein</fullName>
    </submittedName>
</protein>
<proteinExistence type="predicted"/>
<dbReference type="OrthoDB" id="7913971at2759"/>
<evidence type="ECO:0000313" key="2">
    <source>
        <dbReference type="EMBL" id="SPP86103.1"/>
    </source>
</evidence>
<reference evidence="3" key="1">
    <citation type="submission" date="2018-01" db="EMBL/GenBank/DDBJ databases">
        <authorList>
            <person name="Alioto T."/>
            <person name="Alioto T."/>
        </authorList>
    </citation>
    <scope>NUCLEOTIDE SEQUENCE [LARGE SCALE GENOMIC DNA]</scope>
</reference>
<dbReference type="OMA" id="FHLINFQ"/>
<dbReference type="EMBL" id="OUUW01000010">
    <property type="protein sequence ID" value="SPP86103.1"/>
    <property type="molecule type" value="Genomic_DNA"/>
</dbReference>
<feature type="compositionally biased region" description="Polar residues" evidence="1">
    <location>
        <begin position="58"/>
        <end position="85"/>
    </location>
</feature>
<accession>A0A3B0JYG1</accession>
<gene>
    <name evidence="2" type="ORF">DGUA_6G004731</name>
</gene>
<organism evidence="2 3">
    <name type="scientific">Drosophila guanche</name>
    <name type="common">Fruit fly</name>
    <dbReference type="NCBI Taxonomy" id="7266"/>
    <lineage>
        <taxon>Eukaryota</taxon>
        <taxon>Metazoa</taxon>
        <taxon>Ecdysozoa</taxon>
        <taxon>Arthropoda</taxon>
        <taxon>Hexapoda</taxon>
        <taxon>Insecta</taxon>
        <taxon>Pterygota</taxon>
        <taxon>Neoptera</taxon>
        <taxon>Endopterygota</taxon>
        <taxon>Diptera</taxon>
        <taxon>Brachycera</taxon>
        <taxon>Muscomorpha</taxon>
        <taxon>Ephydroidea</taxon>
        <taxon>Drosophilidae</taxon>
        <taxon>Drosophila</taxon>
        <taxon>Sophophora</taxon>
    </lineage>
</organism>
<sequence>MSYLLTEIALEMLGYKFYDTNGTFHLTNFQTNTALAETNPNEPSLEELIYSDEPHRVNGNSTAGKTKEPTASTSKGQSTETATLPLNTRRTPARALAKIMDYESDKICNQIRARLGKSIIKANAGNNEKLLEECLKEETKLIQEDAIEMQNFRAFLEDRLQRVDKRPYEKYTKTFGAE</sequence>
<dbReference type="AlphaFoldDB" id="A0A3B0JYG1"/>
<evidence type="ECO:0000256" key="1">
    <source>
        <dbReference type="SAM" id="MobiDB-lite"/>
    </source>
</evidence>
<feature type="region of interest" description="Disordered" evidence="1">
    <location>
        <begin position="54"/>
        <end position="85"/>
    </location>
</feature>
<evidence type="ECO:0000313" key="3">
    <source>
        <dbReference type="Proteomes" id="UP000268350"/>
    </source>
</evidence>
<dbReference type="Proteomes" id="UP000268350">
    <property type="component" value="Unassembled WGS sequence"/>
</dbReference>
<keyword evidence="3" id="KW-1185">Reference proteome</keyword>